<feature type="binding site" evidence="5 7">
    <location>
        <position position="375"/>
    </location>
    <ligand>
        <name>NAD(+)</name>
        <dbReference type="ChEBI" id="CHEBI:57540"/>
    </ligand>
</feature>
<dbReference type="GO" id="GO:0005829">
    <property type="term" value="C:cytosol"/>
    <property type="evidence" value="ECO:0007669"/>
    <property type="project" value="TreeGrafter"/>
</dbReference>
<dbReference type="SUPFAM" id="SSF51735">
    <property type="entry name" value="NAD(P)-binding Rossmann-fold domains"/>
    <property type="match status" value="1"/>
</dbReference>
<dbReference type="Pfam" id="PF05221">
    <property type="entry name" value="AdoHcyase"/>
    <property type="match status" value="1"/>
</dbReference>
<dbReference type="InterPro" id="IPR042172">
    <property type="entry name" value="Adenosylhomocyst_ase-like_sf"/>
</dbReference>
<feature type="domain" description="S-adenosyl-L-homocysteine hydrolase NAD binding" evidence="10">
    <location>
        <begin position="222"/>
        <end position="381"/>
    </location>
</feature>
<feature type="binding site" evidence="5 7">
    <location>
        <position position="274"/>
    </location>
    <ligand>
        <name>NAD(+)</name>
        <dbReference type="ChEBI" id="CHEBI:57540"/>
    </ligand>
</feature>
<feature type="binding site" evidence="5">
    <location>
        <position position="309"/>
    </location>
    <ligand>
        <name>NAD(+)</name>
        <dbReference type="ChEBI" id="CHEBI:57540"/>
    </ligand>
</feature>
<dbReference type="OrthoDB" id="9802717at2"/>
<dbReference type="Pfam" id="PF00670">
    <property type="entry name" value="AdoHcyase_NAD"/>
    <property type="match status" value="1"/>
</dbReference>
<evidence type="ECO:0000256" key="6">
    <source>
        <dbReference type="PIRSR" id="PIRSR001109-1"/>
    </source>
</evidence>
<sequence>MKDYIVKDIALAEFGRKELDIAETEMPGLMALREEYGDKKPLKGARIVGSLHMTIQTAVLIETLVELGADVRWASCNIFSTQDHAAAAIAAGGTPVFAIKGQSLEEHWDYLDKSFMFPEGANMILDDGGDATLYVLLGARAEAGEEIIPVPQSEEEAVIKAQIAKRMAASPGWFTKTRDAIKGVSEETTTGVHRLYDLHKNGQLPFPAINVNDSVTKSKFDNKYGCKESLVDGIRRATDTMMAGKVAVVCGYGDVGKGSAASLAGAGARVKVTEVDPICALQAAMDGFEVVVLEDVLDSADIFITTTGNKDVIRIEHMREMKDMAIVGNIGHFDNEIQVAALKNHKWTNIKEQVDMIEMPSGNRLILLSEGRLLNLGNATGHPSFVMSASFTNQVLAQMELWNNGDAYEVGVHILPKRLDEKVARLHLARIGVKLTELKKDQADYIGVTVEGPFKPEHYRY</sequence>
<evidence type="ECO:0000256" key="8">
    <source>
        <dbReference type="RuleBase" id="RU000548"/>
    </source>
</evidence>
<keyword evidence="12" id="KW-1185">Reference proteome</keyword>
<feature type="binding site" evidence="5 7">
    <location>
        <begin position="188"/>
        <end position="190"/>
    </location>
    <ligand>
        <name>NAD(+)</name>
        <dbReference type="ChEBI" id="CHEBI:57540"/>
    </ligand>
</feature>
<dbReference type="EMBL" id="FTPR01000002">
    <property type="protein sequence ID" value="SIT88386.1"/>
    <property type="molecule type" value="Genomic_DNA"/>
</dbReference>
<feature type="binding site" evidence="5 6">
    <location>
        <position position="221"/>
    </location>
    <ligand>
        <name>substrate</name>
    </ligand>
</feature>
<evidence type="ECO:0000256" key="4">
    <source>
        <dbReference type="ARBA" id="ARBA00023027"/>
    </source>
</evidence>
<comment type="cofactor">
    <cofactor evidence="5 7 8">
        <name>NAD(+)</name>
        <dbReference type="ChEBI" id="CHEBI:57540"/>
    </cofactor>
    <text evidence="5 7 8">Binds 1 NAD(+) per subunit.</text>
</comment>
<name>A0A1R3XB89_9RHOB</name>
<comment type="catalytic activity">
    <reaction evidence="5 8">
        <text>S-adenosyl-L-homocysteine + H2O = L-homocysteine + adenosine</text>
        <dbReference type="Rhea" id="RHEA:21708"/>
        <dbReference type="ChEBI" id="CHEBI:15377"/>
        <dbReference type="ChEBI" id="CHEBI:16335"/>
        <dbReference type="ChEBI" id="CHEBI:57856"/>
        <dbReference type="ChEBI" id="CHEBI:58199"/>
        <dbReference type="EC" id="3.13.2.1"/>
    </reaction>
</comment>
<feature type="binding site" evidence="5 6">
    <location>
        <position position="127"/>
    </location>
    <ligand>
        <name>substrate</name>
    </ligand>
</feature>
<comment type="pathway">
    <text evidence="5 8">Amino-acid biosynthesis; L-homocysteine biosynthesis; L-homocysteine from S-adenosyl-L-homocysteine: step 1/1.</text>
</comment>
<gene>
    <name evidence="5" type="primary">ahcY</name>
    <name evidence="11" type="ORF">SAMN05421665_2697</name>
</gene>
<dbReference type="Gene3D" id="3.40.50.720">
    <property type="entry name" value="NAD(P)-binding Rossmann-like Domain"/>
    <property type="match status" value="1"/>
</dbReference>
<evidence type="ECO:0000256" key="5">
    <source>
        <dbReference type="HAMAP-Rule" id="MF_00563"/>
    </source>
</evidence>
<feature type="binding site" evidence="5 6">
    <location>
        <position position="217"/>
    </location>
    <ligand>
        <name>substrate</name>
    </ligand>
</feature>
<reference evidence="12" key="1">
    <citation type="submission" date="2017-01" db="EMBL/GenBank/DDBJ databases">
        <authorList>
            <person name="Varghese N."/>
            <person name="Submissions S."/>
        </authorList>
    </citation>
    <scope>NUCLEOTIDE SEQUENCE [LARGE SCALE GENOMIC DNA]</scope>
    <source>
        <strain evidence="12">DSM 29591</strain>
    </source>
</reference>
<dbReference type="SMART" id="SM00997">
    <property type="entry name" value="AdoHcyase_NAD"/>
    <property type="match status" value="1"/>
</dbReference>
<dbReference type="PANTHER" id="PTHR23420:SF0">
    <property type="entry name" value="ADENOSYLHOMOCYSTEINASE"/>
    <property type="match status" value="1"/>
</dbReference>
<dbReference type="GO" id="GO:0004013">
    <property type="term" value="F:adenosylhomocysteinase activity"/>
    <property type="evidence" value="ECO:0007669"/>
    <property type="project" value="UniProtKB-UniRule"/>
</dbReference>
<keyword evidence="3 5" id="KW-0378">Hydrolase</keyword>
<dbReference type="GO" id="GO:0071269">
    <property type="term" value="P:L-homocysteine biosynthetic process"/>
    <property type="evidence" value="ECO:0007669"/>
    <property type="project" value="UniProtKB-UniRule"/>
</dbReference>
<dbReference type="CDD" id="cd00401">
    <property type="entry name" value="SAHH"/>
    <property type="match status" value="1"/>
</dbReference>
<dbReference type="RefSeq" id="WP_055295379.1">
    <property type="nucleotide sequence ID" value="NZ_FTPR01000002.1"/>
</dbReference>
<dbReference type="PANTHER" id="PTHR23420">
    <property type="entry name" value="ADENOSYLHOMOCYSTEINASE"/>
    <property type="match status" value="1"/>
</dbReference>
<dbReference type="HAMAP" id="MF_00563">
    <property type="entry name" value="AdoHcyase"/>
    <property type="match status" value="1"/>
</dbReference>
<accession>A0A1R3XB89</accession>
<feature type="binding site" evidence="5 7">
    <location>
        <begin position="330"/>
        <end position="332"/>
    </location>
    <ligand>
        <name>NAD(+)</name>
        <dbReference type="ChEBI" id="CHEBI:57540"/>
    </ligand>
</feature>
<keyword evidence="2 5" id="KW-0554">One-carbon metabolism</keyword>
<dbReference type="FunFam" id="3.40.50.720:FF:000004">
    <property type="entry name" value="Adenosylhomocysteinase"/>
    <property type="match status" value="1"/>
</dbReference>
<comment type="similarity">
    <text evidence="1 5 9">Belongs to the adenosylhomocysteinase family.</text>
</comment>
<dbReference type="InterPro" id="IPR000043">
    <property type="entry name" value="Adenosylhomocysteinase-like"/>
</dbReference>
<dbReference type="UniPathway" id="UPA00314">
    <property type="reaction ID" value="UER00076"/>
</dbReference>
<proteinExistence type="inferred from homology"/>
<dbReference type="InterPro" id="IPR020082">
    <property type="entry name" value="S-Ado-L-homoCys_hydrolase_CS"/>
</dbReference>
<dbReference type="InterPro" id="IPR015878">
    <property type="entry name" value="Ado_hCys_hydrolase_NAD-bd"/>
</dbReference>
<dbReference type="SMART" id="SM00996">
    <property type="entry name" value="AdoHcyase"/>
    <property type="match status" value="1"/>
</dbReference>
<feature type="binding site" evidence="7">
    <location>
        <position position="382"/>
    </location>
    <ligand>
        <name>NAD(+)</name>
        <dbReference type="ChEBI" id="CHEBI:57540"/>
    </ligand>
</feature>
<feature type="binding site" evidence="5 6">
    <location>
        <position position="187"/>
    </location>
    <ligand>
        <name>substrate</name>
    </ligand>
</feature>
<dbReference type="PROSITE" id="PS00738">
    <property type="entry name" value="ADOHCYASE_1"/>
    <property type="match status" value="1"/>
</dbReference>
<evidence type="ECO:0000256" key="2">
    <source>
        <dbReference type="ARBA" id="ARBA00022563"/>
    </source>
</evidence>
<keyword evidence="5" id="KW-0963">Cytoplasm</keyword>
<dbReference type="SUPFAM" id="SSF52283">
    <property type="entry name" value="Formate/glycerate dehydrogenase catalytic domain-like"/>
    <property type="match status" value="1"/>
</dbReference>
<dbReference type="PIRSF" id="PIRSF001109">
    <property type="entry name" value="Ad_hcy_hydrolase"/>
    <property type="match status" value="1"/>
</dbReference>
<comment type="subcellular location">
    <subcellularLocation>
        <location evidence="5">Cytoplasm</location>
    </subcellularLocation>
</comment>
<dbReference type="Proteomes" id="UP000186997">
    <property type="component" value="Unassembled WGS sequence"/>
</dbReference>
<evidence type="ECO:0000259" key="10">
    <source>
        <dbReference type="SMART" id="SM00997"/>
    </source>
</evidence>
<protein>
    <recommendedName>
        <fullName evidence="5">Adenosylhomocysteinase</fullName>
        <ecNumber evidence="5">3.13.2.1</ecNumber>
    </recommendedName>
    <alternativeName>
        <fullName evidence="5">S-adenosyl-L-homocysteine hydrolase</fullName>
        <shortName evidence="5">AdoHcyase</shortName>
    </alternativeName>
</protein>
<dbReference type="AlphaFoldDB" id="A0A1R3XB89"/>
<evidence type="ECO:0000256" key="7">
    <source>
        <dbReference type="PIRSR" id="PIRSR001109-2"/>
    </source>
</evidence>
<dbReference type="NCBIfam" id="NF004005">
    <property type="entry name" value="PRK05476.2-3"/>
    <property type="match status" value="1"/>
</dbReference>
<feature type="binding site" evidence="7">
    <location>
        <begin position="253"/>
        <end position="258"/>
    </location>
    <ligand>
        <name>NAD(+)</name>
        <dbReference type="ChEBI" id="CHEBI:57540"/>
    </ligand>
</feature>
<evidence type="ECO:0000256" key="1">
    <source>
        <dbReference type="ARBA" id="ARBA00007122"/>
    </source>
</evidence>
<dbReference type="InterPro" id="IPR036291">
    <property type="entry name" value="NAD(P)-bd_dom_sf"/>
</dbReference>
<keyword evidence="4 5" id="KW-0520">NAD</keyword>
<comment type="function">
    <text evidence="5">May play a key role in the regulation of the intracellular concentration of adenosylhomocysteine.</text>
</comment>
<feature type="binding site" evidence="5">
    <location>
        <begin position="251"/>
        <end position="256"/>
    </location>
    <ligand>
        <name>NAD(+)</name>
        <dbReference type="ChEBI" id="CHEBI:57540"/>
    </ligand>
</feature>
<dbReference type="GO" id="GO:0006730">
    <property type="term" value="P:one-carbon metabolic process"/>
    <property type="evidence" value="ECO:0007669"/>
    <property type="project" value="UniProtKB-UniRule"/>
</dbReference>
<feature type="binding site" evidence="5 6">
    <location>
        <position position="54"/>
    </location>
    <ligand>
        <name>substrate</name>
    </ligand>
</feature>
<dbReference type="PROSITE" id="PS00739">
    <property type="entry name" value="ADOHCYASE_2"/>
    <property type="match status" value="1"/>
</dbReference>
<dbReference type="EC" id="3.13.2.1" evidence="5"/>
<evidence type="ECO:0000256" key="9">
    <source>
        <dbReference type="RuleBase" id="RU004166"/>
    </source>
</evidence>
<dbReference type="STRING" id="287098.SAMN05421665_2697"/>
<dbReference type="Gene3D" id="3.40.50.1480">
    <property type="entry name" value="Adenosylhomocysteinase-like"/>
    <property type="match status" value="1"/>
</dbReference>
<dbReference type="GO" id="GO:0033353">
    <property type="term" value="P:S-adenosylmethionine cycle"/>
    <property type="evidence" value="ECO:0007669"/>
    <property type="project" value="TreeGrafter"/>
</dbReference>
<evidence type="ECO:0000313" key="11">
    <source>
        <dbReference type="EMBL" id="SIT88386.1"/>
    </source>
</evidence>
<organism evidence="11 12">
    <name type="scientific">Yoonia rosea</name>
    <dbReference type="NCBI Taxonomy" id="287098"/>
    <lineage>
        <taxon>Bacteria</taxon>
        <taxon>Pseudomonadati</taxon>
        <taxon>Pseudomonadota</taxon>
        <taxon>Alphaproteobacteria</taxon>
        <taxon>Rhodobacterales</taxon>
        <taxon>Paracoccaceae</taxon>
        <taxon>Yoonia</taxon>
    </lineage>
</organism>
<dbReference type="NCBIfam" id="TIGR00936">
    <property type="entry name" value="ahcY"/>
    <property type="match status" value="1"/>
</dbReference>
<evidence type="ECO:0000256" key="3">
    <source>
        <dbReference type="ARBA" id="ARBA00022801"/>
    </source>
</evidence>
<feature type="binding site" evidence="5">
    <location>
        <position position="222"/>
    </location>
    <ligand>
        <name>NAD(+)</name>
        <dbReference type="ChEBI" id="CHEBI:57540"/>
    </ligand>
</feature>
<evidence type="ECO:0000313" key="12">
    <source>
        <dbReference type="Proteomes" id="UP000186997"/>
    </source>
</evidence>